<sequence>MHAQQTNTEQSAVNRRSVDMRGGTRQFYADEANSTAFQAGPNGGFGQISDDYNSAIATRTAMLSPRSQQRLPHHDVMEGQRKSMSVVSGMRSSPDRQPAASGFLARSATMYGGASNAHQETNTMESWGAMPGGEQRAGPYMSPPSHRDGGRPFMIDNAIQSIYSTPPTANRHSMSTAMMPEAMRVAAAQYPPPPMSESGRSGFTPRANRAHPGDGAQLLRRSSYADFGTNDRPPTSSFGLEPQFGRESAVADLRQMNRNSGHYGNGPVTRGPSDVSTLVPEAPGMSLIGASRSQHGRGNSVSSPASRARAIEETRNALSGGAHAGNGLAVNVHLPSEHPNRRSMASFSAGLAPEYPGRDTLSESFAWGTPDDGRTRAGSFALSASGRQSYHEPLQRASTQTSDGFHRGQRASYAGSAQAASAVGSSGQNGPLRAGTSQVGGAARKAKRQSQQPKVAKSAIRSNWYHETEKISDSDLKDQDFFSSDEEDFGKDGVGYGGDMVSQQKLIQKQQREIFDLSMSCKMLKRAMNSKTHKPYESLADQLGKTCASNRAANRTIEALRANVQELKEKIGVLEANAAIPPPCPLQHGMSDMDREEVGKLQNLVEDLKIEIQGEAAVIHHRGQMIEKKDVEIRELQDELARERATSDHWHRLAMNVGANANIDANADANITLAQITSTQQQQQQNRQQRQNNYPASELLSYRMRAGTATTASETVTLKAPSEVSGGGSAIADTRQSTPQSVRAQFNDAVYKSQCVEAFENMERMVKDFEKTAKQSEAKCIALTKELEQSKDKCGQLKDELKLANKSLRDNMEQLRLLRLELKISVKTASIANSEGDAFERVIRECEALKDQCESLADELNHIRGENAELVERLEKCKQYESEENREGTLWQNSQIENLKNELRISQESDRMTQDKLEEAMSQLALLRGQFGYFFNDILRPYLRETQVGQGSIEELRRCVIEWSQARVPSALDGMTTPTNQRGRGIMPSYQPPILRYRGRSDHSLSPSPVPSALPTFDDDDDDDSFATDQSDDYMPKFSNR</sequence>
<evidence type="ECO:0000313" key="2">
    <source>
        <dbReference type="Proteomes" id="UP001150581"/>
    </source>
</evidence>
<organism evidence="1 2">
    <name type="scientific">Kickxella alabastrina</name>
    <dbReference type="NCBI Taxonomy" id="61397"/>
    <lineage>
        <taxon>Eukaryota</taxon>
        <taxon>Fungi</taxon>
        <taxon>Fungi incertae sedis</taxon>
        <taxon>Zoopagomycota</taxon>
        <taxon>Kickxellomycotina</taxon>
        <taxon>Kickxellomycetes</taxon>
        <taxon>Kickxellales</taxon>
        <taxon>Kickxellaceae</taxon>
        <taxon>Kickxella</taxon>
    </lineage>
</organism>
<name>A0ACC1IQW9_9FUNG</name>
<comment type="caution">
    <text evidence="1">The sequence shown here is derived from an EMBL/GenBank/DDBJ whole genome shotgun (WGS) entry which is preliminary data.</text>
</comment>
<keyword evidence="2" id="KW-1185">Reference proteome</keyword>
<evidence type="ECO:0000313" key="1">
    <source>
        <dbReference type="EMBL" id="KAJ1899161.1"/>
    </source>
</evidence>
<dbReference type="EMBL" id="JANBPG010000176">
    <property type="protein sequence ID" value="KAJ1899161.1"/>
    <property type="molecule type" value="Genomic_DNA"/>
</dbReference>
<reference evidence="1" key="1">
    <citation type="submission" date="2022-07" db="EMBL/GenBank/DDBJ databases">
        <title>Phylogenomic reconstructions and comparative analyses of Kickxellomycotina fungi.</title>
        <authorList>
            <person name="Reynolds N.K."/>
            <person name="Stajich J.E."/>
            <person name="Barry K."/>
            <person name="Grigoriev I.V."/>
            <person name="Crous P."/>
            <person name="Smith M.E."/>
        </authorList>
    </citation>
    <scope>NUCLEOTIDE SEQUENCE</scope>
    <source>
        <strain evidence="1">Benny 63K</strain>
    </source>
</reference>
<gene>
    <name evidence="1" type="ORF">LPJ66_002290</name>
</gene>
<protein>
    <submittedName>
        <fullName evidence="1">Uncharacterized protein</fullName>
    </submittedName>
</protein>
<proteinExistence type="predicted"/>
<dbReference type="Proteomes" id="UP001150581">
    <property type="component" value="Unassembled WGS sequence"/>
</dbReference>
<accession>A0ACC1IQW9</accession>